<protein>
    <recommendedName>
        <fullName evidence="4">Glutamine amidotransferase domain-containing protein</fullName>
    </recommendedName>
</protein>
<dbReference type="InterPro" id="IPR017926">
    <property type="entry name" value="GATASE"/>
</dbReference>
<feature type="coiled-coil region" evidence="3">
    <location>
        <begin position="342"/>
        <end position="369"/>
    </location>
</feature>
<dbReference type="EMBL" id="CP126213">
    <property type="protein sequence ID" value="WIA15461.1"/>
    <property type="molecule type" value="Genomic_DNA"/>
</dbReference>
<evidence type="ECO:0000313" key="6">
    <source>
        <dbReference type="Proteomes" id="UP001244341"/>
    </source>
</evidence>
<gene>
    <name evidence="5" type="ORF">OEZ85_002103</name>
</gene>
<name>A0ABY8U1X7_TETOB</name>
<evidence type="ECO:0000313" key="5">
    <source>
        <dbReference type="EMBL" id="WIA15461.1"/>
    </source>
</evidence>
<proteinExistence type="inferred from homology"/>
<sequence>MKTSVRQIACFECEDAKKWEGYTESLWKEALLEPGDEWTLYKACAGELPTAKEAAQFDAIIIAGSHYSAYEQHEWIDQLMDLLRKLAGQGTRMYGCCFGCQVLARALGGSVGPNPDGDFSHGDQVLQLPPGAVLLASSPTAANELWSWGPNILASQFHVEFDEPLVLQKIWTTLKDVGRLDDGQAECSRRVLEAGGQMNAAMLQVIKHFLRHGIDGAAVPTMAADPPAAGSSSDDATDATATASLCSTSASAIPFSHIAAQRRQQRREQELSEAAKQMIGDAAAAFDMRMEAYGLDLALLQQLNDAAAEQYGATAEIAAALGQFAHDLNARQAAVRDALAALPQLDRQLKLLEAAVGQLDKRSRELESRLGIGGNNAGAGRIAYDYITSSFSRAGSGVGGVAVAAAGGCLGGGALPKQ</sequence>
<dbReference type="InterPro" id="IPR029062">
    <property type="entry name" value="Class_I_gatase-like"/>
</dbReference>
<evidence type="ECO:0000256" key="2">
    <source>
        <dbReference type="ARBA" id="ARBA00011083"/>
    </source>
</evidence>
<evidence type="ECO:0000256" key="1">
    <source>
        <dbReference type="ARBA" id="ARBA00008468"/>
    </source>
</evidence>
<comment type="similarity">
    <text evidence="1">Belongs to the BLOC1S2 family.</text>
</comment>
<organism evidence="5 6">
    <name type="scientific">Tetradesmus obliquus</name>
    <name type="common">Green alga</name>
    <name type="synonym">Acutodesmus obliquus</name>
    <dbReference type="NCBI Taxonomy" id="3088"/>
    <lineage>
        <taxon>Eukaryota</taxon>
        <taxon>Viridiplantae</taxon>
        <taxon>Chlorophyta</taxon>
        <taxon>core chlorophytes</taxon>
        <taxon>Chlorophyceae</taxon>
        <taxon>CS clade</taxon>
        <taxon>Sphaeropleales</taxon>
        <taxon>Scenedesmaceae</taxon>
        <taxon>Tetradesmus</taxon>
    </lineage>
</organism>
<dbReference type="Gene3D" id="3.40.50.880">
    <property type="match status" value="2"/>
</dbReference>
<dbReference type="Pfam" id="PF00117">
    <property type="entry name" value="GATase"/>
    <property type="match status" value="1"/>
</dbReference>
<keyword evidence="3" id="KW-0175">Coiled coil</keyword>
<evidence type="ECO:0000256" key="3">
    <source>
        <dbReference type="SAM" id="Coils"/>
    </source>
</evidence>
<reference evidence="5 6" key="1">
    <citation type="submission" date="2023-05" db="EMBL/GenBank/DDBJ databases">
        <title>A 100% complete, gapless, phased diploid assembly of the Scenedesmus obliquus UTEX 3031 genome.</title>
        <authorList>
            <person name="Biondi T.C."/>
            <person name="Hanschen E.R."/>
            <person name="Kwon T."/>
            <person name="Eng W."/>
            <person name="Kruse C.P.S."/>
            <person name="Koehler S.I."/>
            <person name="Kunde Y."/>
            <person name="Gleasner C.D."/>
            <person name="You Mak K.T."/>
            <person name="Polle J."/>
            <person name="Hovde B.T."/>
            <person name="Starkenburg S.R."/>
        </authorList>
    </citation>
    <scope>NUCLEOTIDE SEQUENCE [LARGE SCALE GENOMIC DNA]</scope>
    <source>
        <strain evidence="5 6">DOE0152z</strain>
    </source>
</reference>
<feature type="domain" description="Glutamine amidotransferase" evidence="4">
    <location>
        <begin position="53"/>
        <end position="121"/>
    </location>
</feature>
<dbReference type="InterPro" id="IPR044992">
    <property type="entry name" value="ChyE-like"/>
</dbReference>
<dbReference type="Pfam" id="PF10046">
    <property type="entry name" value="BLOC1_2"/>
    <property type="match status" value="1"/>
</dbReference>
<comment type="similarity">
    <text evidence="2">Belongs to the peptidase C26 family.</text>
</comment>
<accession>A0ABY8U1X7</accession>
<keyword evidence="6" id="KW-1185">Reference proteome</keyword>
<dbReference type="Proteomes" id="UP001244341">
    <property type="component" value="Chromosome 6b"/>
</dbReference>
<dbReference type="CDD" id="cd01741">
    <property type="entry name" value="GATase1_1"/>
    <property type="match status" value="1"/>
</dbReference>
<dbReference type="PANTHER" id="PTHR42695">
    <property type="entry name" value="GLUTAMINE AMIDOTRANSFERASE YLR126C-RELATED"/>
    <property type="match status" value="1"/>
</dbReference>
<dbReference type="InterPro" id="IPR019269">
    <property type="entry name" value="BLOC1_su2"/>
</dbReference>
<dbReference type="SUPFAM" id="SSF52317">
    <property type="entry name" value="Class I glutamine amidotransferase-like"/>
    <property type="match status" value="1"/>
</dbReference>
<evidence type="ECO:0000259" key="4">
    <source>
        <dbReference type="Pfam" id="PF00117"/>
    </source>
</evidence>
<dbReference type="PANTHER" id="PTHR42695:SF5">
    <property type="entry name" value="GLUTAMINE AMIDOTRANSFERASE YLR126C-RELATED"/>
    <property type="match status" value="1"/>
</dbReference>